<accession>Q5NAD2</accession>
<sequence>MWYDPYVITPFSPSLLSLPFSPGHISASMMSTSNNNNRRSSSASSPPRVDITSKNEQLTKDYYTLTHDTNRGYWNACQLAKSTAASSKSNVEERETKKEKEMGESRVAGSKRRTRGKTPAPNSVLAIEPLDPGSIIEDEALEVSGPGTTAIYVRKAGTN</sequence>
<protein>
    <submittedName>
        <fullName evidence="2">Uncharacterized protein</fullName>
    </submittedName>
</protein>
<dbReference type="AlphaFoldDB" id="Q5NAD2"/>
<reference evidence="2" key="1">
    <citation type="journal article" date="2002" name="Nature">
        <title>The genome sequence and structure of rice chromosome 1.</title>
        <authorList>
            <person name="Sasaki T."/>
            <person name="Matsumoto T."/>
            <person name="Yamamoto K."/>
            <person name="Sakata K."/>
            <person name="Baba T."/>
            <person name="Katayose Y."/>
            <person name="Wu J."/>
            <person name="Niimura Y."/>
            <person name="Cheng Z."/>
            <person name="Nagamura Y."/>
            <person name="Antonio B.A."/>
            <person name="Kanamori H."/>
            <person name="Hosokawa S."/>
            <person name="Masukawa M."/>
            <person name="Arikawa K."/>
            <person name="Chiden Y."/>
            <person name="Hayashi M."/>
            <person name="Okamoto M."/>
            <person name="Ando T."/>
            <person name="Aoki H."/>
            <person name="Arita K."/>
            <person name="Hamada M."/>
            <person name="Harada C."/>
            <person name="Hijishita S."/>
            <person name="Honda M."/>
            <person name="Ichikawa Y."/>
            <person name="Idonuma A."/>
            <person name="Iijima M."/>
            <person name="Ikeda M."/>
            <person name="Ikeno M."/>
            <person name="Itoh S."/>
            <person name="Itoh T."/>
            <person name="Itoh Y."/>
            <person name="Itoh Y."/>
            <person name="Iwabuchi A."/>
            <person name="Kamiya K."/>
            <person name="Karasawa W."/>
            <person name="Katagiri S."/>
            <person name="Kikuta A."/>
            <person name="Kobayashi N."/>
            <person name="Kono I."/>
            <person name="Machita K."/>
            <person name="Maehara T."/>
            <person name="Mizuno H."/>
            <person name="Mizubayashi T."/>
            <person name="Mukai Y."/>
            <person name="Nagasaki H."/>
            <person name="Nakashima M."/>
            <person name="Nakama Y."/>
            <person name="Nakamichi Y."/>
            <person name="Nakamura M."/>
            <person name="Namiki N."/>
            <person name="Negishi M."/>
            <person name="Ohta I."/>
            <person name="Ono N."/>
            <person name="Saji S."/>
            <person name="Sakai K."/>
            <person name="Shibata M."/>
            <person name="Shimokawa T."/>
            <person name="Shomura A."/>
            <person name="Song J."/>
            <person name="Takazaki Y."/>
            <person name="Terasawa K."/>
            <person name="Tsuji K."/>
            <person name="Waki K."/>
            <person name="Yamagata H."/>
            <person name="Yamane H."/>
            <person name="Yoshiki S."/>
            <person name="Yoshihara R."/>
            <person name="Yukawa K."/>
            <person name="Zhong H."/>
            <person name="Iwama H."/>
            <person name="Endo T."/>
            <person name="Ito H."/>
            <person name="Hahn J.H."/>
            <person name="Kim H.I."/>
            <person name="Eun M.Y."/>
            <person name="Yano M."/>
            <person name="Jiang J."/>
            <person name="Gojobori T."/>
        </authorList>
    </citation>
    <scope>NUCLEOTIDE SEQUENCE [LARGE SCALE GENOMIC DNA]</scope>
</reference>
<evidence type="ECO:0000313" key="2">
    <source>
        <dbReference type="EMBL" id="BAD81576.1"/>
    </source>
</evidence>
<feature type="region of interest" description="Disordered" evidence="1">
    <location>
        <begin position="29"/>
        <end position="56"/>
    </location>
</feature>
<dbReference type="EMBL" id="AP003023">
    <property type="protein sequence ID" value="BAD81576.1"/>
    <property type="molecule type" value="Genomic_DNA"/>
</dbReference>
<feature type="region of interest" description="Disordered" evidence="1">
    <location>
        <begin position="82"/>
        <end position="131"/>
    </location>
</feature>
<gene>
    <name evidence="2" type="primary">P0684B02.19</name>
</gene>
<name>Q5NAD2_ORYSJ</name>
<feature type="compositionally biased region" description="Basic and acidic residues" evidence="1">
    <location>
        <begin position="90"/>
        <end position="104"/>
    </location>
</feature>
<dbReference type="Proteomes" id="UP000817658">
    <property type="component" value="Chromosome 1"/>
</dbReference>
<evidence type="ECO:0000256" key="1">
    <source>
        <dbReference type="SAM" id="MobiDB-lite"/>
    </source>
</evidence>
<proteinExistence type="predicted"/>
<feature type="compositionally biased region" description="Low complexity" evidence="1">
    <location>
        <begin position="29"/>
        <end position="45"/>
    </location>
</feature>
<organism evidence="2">
    <name type="scientific">Oryza sativa subsp. japonica</name>
    <name type="common">Rice</name>
    <dbReference type="NCBI Taxonomy" id="39947"/>
    <lineage>
        <taxon>Eukaryota</taxon>
        <taxon>Viridiplantae</taxon>
        <taxon>Streptophyta</taxon>
        <taxon>Embryophyta</taxon>
        <taxon>Tracheophyta</taxon>
        <taxon>Spermatophyta</taxon>
        <taxon>Magnoliopsida</taxon>
        <taxon>Liliopsida</taxon>
        <taxon>Poales</taxon>
        <taxon>Poaceae</taxon>
        <taxon>BOP clade</taxon>
        <taxon>Oryzoideae</taxon>
        <taxon>Oryzeae</taxon>
        <taxon>Oryzinae</taxon>
        <taxon>Oryza</taxon>
        <taxon>Oryza sativa</taxon>
    </lineage>
</organism>